<feature type="compositionally biased region" description="Polar residues" evidence="5">
    <location>
        <begin position="55"/>
        <end position="66"/>
    </location>
</feature>
<dbReference type="HOGENOM" id="CLU_006940_0_0_1"/>
<dbReference type="InParanoid" id="J4H4X3"/>
<dbReference type="Pfam" id="PF25766">
    <property type="entry name" value="TPR_RPAP1"/>
    <property type="match status" value="1"/>
</dbReference>
<evidence type="ECO:0000256" key="2">
    <source>
        <dbReference type="ARBA" id="ARBA00009953"/>
    </source>
</evidence>
<reference evidence="9 10" key="1">
    <citation type="journal article" date="2012" name="Appl. Environ. Microbiol.">
        <title>Short-read sequencing for genomic analysis of the brown rot fungus Fibroporia radiculosa.</title>
        <authorList>
            <person name="Tang J.D."/>
            <person name="Perkins A.D."/>
            <person name="Sonstegard T.S."/>
            <person name="Schroeder S.G."/>
            <person name="Burgess S.C."/>
            <person name="Diehl S.V."/>
        </authorList>
    </citation>
    <scope>NUCLEOTIDE SEQUENCE [LARGE SCALE GENOMIC DNA]</scope>
    <source>
        <strain evidence="9 10">TFFH 294</strain>
    </source>
</reference>
<dbReference type="OrthoDB" id="348201at2759"/>
<feature type="compositionally biased region" description="Basic and acidic residues" evidence="5">
    <location>
        <begin position="123"/>
        <end position="144"/>
    </location>
</feature>
<feature type="compositionally biased region" description="Low complexity" evidence="5">
    <location>
        <begin position="170"/>
        <end position="186"/>
    </location>
</feature>
<feature type="compositionally biased region" description="Polar residues" evidence="5">
    <location>
        <begin position="158"/>
        <end position="169"/>
    </location>
</feature>
<feature type="region of interest" description="Disordered" evidence="5">
    <location>
        <begin position="1"/>
        <end position="276"/>
    </location>
</feature>
<dbReference type="Pfam" id="PF08621">
    <property type="entry name" value="RPAP1_N"/>
    <property type="match status" value="1"/>
</dbReference>
<feature type="compositionally biased region" description="Basic and acidic residues" evidence="5">
    <location>
        <begin position="194"/>
        <end position="212"/>
    </location>
</feature>
<evidence type="ECO:0000313" key="10">
    <source>
        <dbReference type="Proteomes" id="UP000006352"/>
    </source>
</evidence>
<dbReference type="InterPro" id="IPR057989">
    <property type="entry name" value="TPR_RPAP1/MINIYO-like"/>
</dbReference>
<keyword evidence="4" id="KW-0539">Nucleus</keyword>
<accession>J4H4X3</accession>
<dbReference type="RefSeq" id="XP_012185022.1">
    <property type="nucleotide sequence ID" value="XM_012329632.1"/>
</dbReference>
<dbReference type="InterPro" id="IPR039913">
    <property type="entry name" value="RPAP1/Rba50"/>
</dbReference>
<dbReference type="GO" id="GO:0006366">
    <property type="term" value="P:transcription by RNA polymerase II"/>
    <property type="evidence" value="ECO:0007669"/>
    <property type="project" value="InterPro"/>
</dbReference>
<gene>
    <name evidence="9" type="ORF">FIBRA_07971</name>
</gene>
<dbReference type="InterPro" id="IPR013929">
    <property type="entry name" value="RPAP1_C"/>
</dbReference>
<dbReference type="Proteomes" id="UP000006352">
    <property type="component" value="Unassembled WGS sequence"/>
</dbReference>
<comment type="similarity">
    <text evidence="2">Belongs to the RPAP1 family.</text>
</comment>
<protein>
    <recommendedName>
        <fullName evidence="11">RNA polymerase II-associated protein 1 C-terminal domain-containing protein</fullName>
    </recommendedName>
</protein>
<keyword evidence="10" id="KW-1185">Reference proteome</keyword>
<organism evidence="9 10">
    <name type="scientific">Fibroporia radiculosa</name>
    <dbReference type="NCBI Taxonomy" id="599839"/>
    <lineage>
        <taxon>Eukaryota</taxon>
        <taxon>Fungi</taxon>
        <taxon>Dikarya</taxon>
        <taxon>Basidiomycota</taxon>
        <taxon>Agaricomycotina</taxon>
        <taxon>Agaricomycetes</taxon>
        <taxon>Polyporales</taxon>
        <taxon>Fibroporiaceae</taxon>
        <taxon>Fibroporia</taxon>
    </lineage>
</organism>
<evidence type="ECO:0008006" key="11">
    <source>
        <dbReference type="Google" id="ProtNLM"/>
    </source>
</evidence>
<dbReference type="EMBL" id="HE797204">
    <property type="protein sequence ID" value="CCM05739.1"/>
    <property type="molecule type" value="Genomic_DNA"/>
</dbReference>
<dbReference type="InterPro" id="IPR013930">
    <property type="entry name" value="RPAP1_N"/>
</dbReference>
<dbReference type="PANTHER" id="PTHR21483">
    <property type="entry name" value="RNA POLYMERASE II-ASSOCIATED PROTEIN 1"/>
    <property type="match status" value="1"/>
</dbReference>
<evidence type="ECO:0000313" key="9">
    <source>
        <dbReference type="EMBL" id="CCM05739.1"/>
    </source>
</evidence>
<dbReference type="GeneID" id="24100650"/>
<dbReference type="Pfam" id="PF08620">
    <property type="entry name" value="RPAP1_C"/>
    <property type="match status" value="1"/>
</dbReference>
<evidence type="ECO:0000256" key="5">
    <source>
        <dbReference type="SAM" id="MobiDB-lite"/>
    </source>
</evidence>
<evidence type="ECO:0000256" key="3">
    <source>
        <dbReference type="ARBA" id="ARBA00023163"/>
    </source>
</evidence>
<evidence type="ECO:0000256" key="4">
    <source>
        <dbReference type="ARBA" id="ARBA00023242"/>
    </source>
</evidence>
<dbReference type="STRING" id="599839.J4H4X3"/>
<name>J4H4X3_9APHY</name>
<evidence type="ECO:0000256" key="1">
    <source>
        <dbReference type="ARBA" id="ARBA00004123"/>
    </source>
</evidence>
<dbReference type="AlphaFoldDB" id="J4H4X3"/>
<dbReference type="PANTHER" id="PTHR21483:SF18">
    <property type="entry name" value="RNA POLYMERASE II-ASSOCIATED PROTEIN 1"/>
    <property type="match status" value="1"/>
</dbReference>
<evidence type="ECO:0000259" key="6">
    <source>
        <dbReference type="Pfam" id="PF08620"/>
    </source>
</evidence>
<proteinExistence type="inferred from homology"/>
<evidence type="ECO:0000259" key="8">
    <source>
        <dbReference type="Pfam" id="PF25766"/>
    </source>
</evidence>
<feature type="domain" description="RPAP1 C-terminal" evidence="6">
    <location>
        <begin position="307"/>
        <end position="372"/>
    </location>
</feature>
<feature type="domain" description="RPAP1 N-terminal" evidence="7">
    <location>
        <begin position="87"/>
        <end position="130"/>
    </location>
</feature>
<evidence type="ECO:0000259" key="7">
    <source>
        <dbReference type="Pfam" id="PF08621"/>
    </source>
</evidence>
<feature type="compositionally biased region" description="Basic and acidic residues" evidence="5">
    <location>
        <begin position="83"/>
        <end position="99"/>
    </location>
</feature>
<sequence>MQQGPVHLVGSILERKPRATPLAPSPKPASGKTGFPAVQHRSQSAFARSREQQKRTPSARSQQVPAVQNVHASALEAGNGNTDDWREQIDEENRRRVEAMSEEEREEERREILQRFGPSVSETLRKVRELREKKRLGSERRETEGTSVTNRGAPDGTFGQNVKLTSALTSSSGKPSRPSSPPSAMSRGGTRPSSRADRSVRFADITSKDIHVYESAPPSPRRRPLALPPPSDADGPTISLGEWAPTSPSVRRREQGPFLPDAQSPPQVEEGTPEDIRRRFFPTALANDPSLAWMEPSSDSPATPSTLRFDLTGAPIPPDVSAVLPTHLGLHHHAEGVHAGYSLDELFLLSRSTVPAQRAAIIGVLAHIARRLKNGKTVQLSGQDSDLRKRIMAAGIEALAERGSVGARAVEVLWECIVNWHGDVTSIQSIELETLDGASEEDPISTLPLEYILSQASSALAIRALPGESLTQWLAILHRLGQHSNAIANSIVSTSGLVASVVQAFLLTPIPPSCDSPLPDPFALELLVTLALASRVNASALLGPADALLRYVTTLPTVSSYPLHLAVALLTGTLRLYTAFASYGLYAHVATTAAEHFSQIGRYIASAECTSKQLRETWYELLAAWMVCARDPHRTTPSHDILWSQVVGWDWGEEVLETRRWLTAEDHTTWAAIWRAEAAWLEGVRVNEPRSGQEARSTALGALQAGFQSGVEKDVVERSHQMLGQLLDSISGDSIRSPRHKDLITLNATAGHASALAAVMRLWLSCLPPQLSEPPESPPFILPFSKLSSLCSQVTLHPIWASVFSSDVPYTLVFCRPLALLLSSYLELSRQIPGITQSVWIAQAFSITLRLLPGDEEDAQRNLGYALDLITADFVNTRSWDVPAIIWEKGGMQIVKPFLDSRLQPKEEISVGPIWISPRSIAVASTQRLPPAQSLIPDARHNYPLPLAKDWLSAPIDSLLRSGDSDVFKSLPLSWDASESEVVRLSLLLAKIHREILCTHGMHALIPSREETLFTCMKVFMLEHGQQQNDSTEEVFRDAIVGRLMDELVAPFAAGTTTMSLQLPSPEIPAQNLESVAKRFLGPSTPFYQFYTDFVGLYDAISFAHPLFARLLLPPLSMRYSLDYRKYLWADYAHVLKTIRIPVDAVLTGSIGEYLWPVEGDAEVLGSYLRALIRGLLDGVLRFIAVHHIACNIWSDLNESVEDDKGKKLLQTLVDQAGFDAIREVVCYRQVQAGMVLVPPTCFAQVGDWKSMRLEFVKRTGGNSIYDRLKALLEN</sequence>
<keyword evidence="3" id="KW-0804">Transcription</keyword>
<comment type="subcellular location">
    <subcellularLocation>
        <location evidence="1">Nucleus</location>
    </subcellularLocation>
</comment>
<feature type="domain" description="RPAP1/MINIYO-like TPR repeats" evidence="8">
    <location>
        <begin position="1085"/>
        <end position="1190"/>
    </location>
</feature>